<sequence length="392" mass="41590">MIAASIGVGTGKDPQKAGREACAAALSGLPPGKKADALIVFCSIALDQDKMLDGVGELASDAVIVGCSSAGEISSEGISSEGSVVIMAISSDQVQFWGAMGNHILWNPKKAGEECANTLQYNSRGYMSSCLTFLDVLSGNADATIGGFMSKLGPSFPVCGGVASDDLLFFETYQYFQNKAYRGSIVGLGLSGEYQAAAVAMHGFLPIGIARKVTRSEGTTLLELDGKPATSIYEDYFGLEHTHDLHVGLLPSLATSYPLGVYLSDSEEVLLRNPIFVDQKGGMTFASAIPVGAEIRLMISDVERGLETAELAANEVIKKLNGKKPKAVIIINSVSRKKMFGLRVDEEIEVIQRILGRDVPMVGFYSYAQVGGQSGPDLQFHNGSLLIWAIAE</sequence>
<reference evidence="3 4" key="1">
    <citation type="journal article" date="2016" name="Nat. Commun.">
        <title>Thousands of microbial genomes shed light on interconnected biogeochemical processes in an aquifer system.</title>
        <authorList>
            <person name="Anantharaman K."/>
            <person name="Brown C.T."/>
            <person name="Hug L.A."/>
            <person name="Sharon I."/>
            <person name="Castelle C.J."/>
            <person name="Probst A.J."/>
            <person name="Thomas B.C."/>
            <person name="Singh A."/>
            <person name="Wilkins M.J."/>
            <person name="Karaoz U."/>
            <person name="Brodie E.L."/>
            <person name="Williams K.H."/>
            <person name="Hubbard S.S."/>
            <person name="Banfield J.F."/>
        </authorList>
    </citation>
    <scope>NUCLEOTIDE SEQUENCE [LARGE SCALE GENOMIC DNA]</scope>
</reference>
<feature type="domain" description="FIST C-domain" evidence="2">
    <location>
        <begin position="229"/>
        <end position="373"/>
    </location>
</feature>
<dbReference type="SMART" id="SM01204">
    <property type="entry name" value="FIST_C"/>
    <property type="match status" value="1"/>
</dbReference>
<name>A0A1G2CU72_9BACT</name>
<accession>A0A1G2CU72</accession>
<dbReference type="Proteomes" id="UP000177122">
    <property type="component" value="Unassembled WGS sequence"/>
</dbReference>
<evidence type="ECO:0000259" key="1">
    <source>
        <dbReference type="SMART" id="SM00897"/>
    </source>
</evidence>
<comment type="caution">
    <text evidence="3">The sequence shown here is derived from an EMBL/GenBank/DDBJ whole genome shotgun (WGS) entry which is preliminary data.</text>
</comment>
<dbReference type="PANTHER" id="PTHR40252">
    <property type="entry name" value="BLR0328 PROTEIN"/>
    <property type="match status" value="1"/>
</dbReference>
<dbReference type="Pfam" id="PF08495">
    <property type="entry name" value="FIST"/>
    <property type="match status" value="1"/>
</dbReference>
<evidence type="ECO:0000259" key="2">
    <source>
        <dbReference type="SMART" id="SM01204"/>
    </source>
</evidence>
<dbReference type="SMART" id="SM00897">
    <property type="entry name" value="FIST"/>
    <property type="match status" value="1"/>
</dbReference>
<evidence type="ECO:0000313" key="3">
    <source>
        <dbReference type="EMBL" id="OGZ04935.1"/>
    </source>
</evidence>
<dbReference type="InterPro" id="IPR013702">
    <property type="entry name" value="FIST_domain_N"/>
</dbReference>
<dbReference type="AlphaFoldDB" id="A0A1G2CU72"/>
<feature type="domain" description="FIST" evidence="1">
    <location>
        <begin position="34"/>
        <end position="228"/>
    </location>
</feature>
<dbReference type="Pfam" id="PF10442">
    <property type="entry name" value="FIST_C"/>
    <property type="match status" value="1"/>
</dbReference>
<evidence type="ECO:0000313" key="4">
    <source>
        <dbReference type="Proteomes" id="UP000177122"/>
    </source>
</evidence>
<gene>
    <name evidence="3" type="ORF">A2845_04335</name>
</gene>
<organism evidence="3 4">
    <name type="scientific">Candidatus Lloydbacteria bacterium RIFCSPHIGHO2_01_FULL_49_22</name>
    <dbReference type="NCBI Taxonomy" id="1798658"/>
    <lineage>
        <taxon>Bacteria</taxon>
        <taxon>Candidatus Lloydiibacteriota</taxon>
    </lineage>
</organism>
<dbReference type="EMBL" id="MHLI01000017">
    <property type="protein sequence ID" value="OGZ04935.1"/>
    <property type="molecule type" value="Genomic_DNA"/>
</dbReference>
<proteinExistence type="predicted"/>
<evidence type="ECO:0008006" key="5">
    <source>
        <dbReference type="Google" id="ProtNLM"/>
    </source>
</evidence>
<dbReference type="InterPro" id="IPR019494">
    <property type="entry name" value="FIST_C"/>
</dbReference>
<dbReference type="PANTHER" id="PTHR40252:SF2">
    <property type="entry name" value="BLR0328 PROTEIN"/>
    <property type="match status" value="1"/>
</dbReference>
<protein>
    <recommendedName>
        <fullName evidence="5">FIST domain-containing protein</fullName>
    </recommendedName>
</protein>